<dbReference type="EMBL" id="AB576632">
    <property type="protein sequence ID" value="BAS29988.1"/>
    <property type="molecule type" value="Genomic_RNA"/>
</dbReference>
<dbReference type="GO" id="GO:0003725">
    <property type="term" value="F:double-stranded RNA binding"/>
    <property type="evidence" value="ECO:0007669"/>
    <property type="project" value="TreeGrafter"/>
</dbReference>
<evidence type="ECO:0000256" key="2">
    <source>
        <dbReference type="PROSITE-ProRule" id="PRU00266"/>
    </source>
</evidence>
<keyword evidence="1 2" id="KW-0694">RNA-binding</keyword>
<evidence type="ECO:0000313" key="4">
    <source>
        <dbReference type="EMBL" id="BAS29988.1"/>
    </source>
</evidence>
<proteinExistence type="predicted"/>
<dbReference type="InterPro" id="IPR014720">
    <property type="entry name" value="dsRBD_dom"/>
</dbReference>
<dbReference type="InterPro" id="IPR051247">
    <property type="entry name" value="RLC_Component"/>
</dbReference>
<dbReference type="SUPFAM" id="SSF54768">
    <property type="entry name" value="dsRNA-binding domain-like"/>
    <property type="match status" value="1"/>
</dbReference>
<feature type="domain" description="DRBM" evidence="3">
    <location>
        <begin position="333"/>
        <end position="400"/>
    </location>
</feature>
<dbReference type="GO" id="GO:0035197">
    <property type="term" value="F:siRNA binding"/>
    <property type="evidence" value="ECO:0007669"/>
    <property type="project" value="TreeGrafter"/>
</dbReference>
<dbReference type="Pfam" id="PF00035">
    <property type="entry name" value="dsrm"/>
    <property type="match status" value="1"/>
</dbReference>
<dbReference type="SMART" id="SM00358">
    <property type="entry name" value="DSRM"/>
    <property type="match status" value="1"/>
</dbReference>
<accession>A0A0K2SR56</accession>
<organism evidence="4 5">
    <name type="scientific">Porcine rotavirus</name>
    <dbReference type="NCBI Taxonomy" id="10913"/>
    <lineage>
        <taxon>Viruses</taxon>
        <taxon>Riboviria</taxon>
        <taxon>Orthornavirae</taxon>
        <taxon>Duplornaviricota</taxon>
        <taxon>Resentoviricetes</taxon>
        <taxon>Reovirales</taxon>
        <taxon>Sedoreoviridae</taxon>
        <taxon>Rotavirus</taxon>
        <taxon>Rotavirus tritogastroenteritidis</taxon>
        <taxon>Rotavirus C</taxon>
    </lineage>
</organism>
<dbReference type="GO" id="GO:0070920">
    <property type="term" value="P:regulation of regulatory ncRNA processing"/>
    <property type="evidence" value="ECO:0007669"/>
    <property type="project" value="TreeGrafter"/>
</dbReference>
<dbReference type="GO" id="GO:0030422">
    <property type="term" value="P:siRNA processing"/>
    <property type="evidence" value="ECO:0007669"/>
    <property type="project" value="TreeGrafter"/>
</dbReference>
<evidence type="ECO:0000256" key="1">
    <source>
        <dbReference type="ARBA" id="ARBA00022884"/>
    </source>
</evidence>
<evidence type="ECO:0000259" key="3">
    <source>
        <dbReference type="PROSITE" id="PS50137"/>
    </source>
</evidence>
<reference evidence="5" key="1">
    <citation type="journal article" date="2011" name="Emerg. Infect. Dis.">
        <title>Porcine rotavirus closely related to novel group of human rotaviruses.</title>
        <authorList>
            <person name="Wakuda M."/>
            <person name="Ide T."/>
            <person name="Sasaki J."/>
            <person name="Komoto S."/>
            <person name="Ishii J."/>
            <person name="Sanekata T."/>
            <person name="Taniguchi K."/>
        </authorList>
    </citation>
    <scope>NUCLEOTIDE SEQUENCE [LARGE SCALE GENOMIC DNA]</scope>
</reference>
<dbReference type="PANTHER" id="PTHR46205:SF3">
    <property type="entry name" value="LOQUACIOUS, ISOFORM B"/>
    <property type="match status" value="1"/>
</dbReference>
<protein>
    <submittedName>
        <fullName evidence="4">NSP1</fullName>
    </submittedName>
</protein>
<dbReference type="Gene3D" id="3.30.160.20">
    <property type="match status" value="1"/>
</dbReference>
<dbReference type="PROSITE" id="PS50137">
    <property type="entry name" value="DS_RBD"/>
    <property type="match status" value="1"/>
</dbReference>
<evidence type="ECO:0000313" key="5">
    <source>
        <dbReference type="Proteomes" id="UP000105555"/>
    </source>
</evidence>
<sequence>MNSKMLTIKRGEHFNLQFDYLTEKEIWMGKFPINRPSDCIDMFRKGDYAGEGMKSIQKTSAARRGSIVHHISELEVSKYEQMPFHGFRMFVQQCCGRMDEHFCGALHPIRTNVSVEKHNLTTRPQISSIHNVFIPCGIKTVKFAIDGVPNWLLGTKFRKCMCGKPVMVAGTIVGEMLKKNLITFCSSDYLQVIVNPIREGRCRICSMPLPTYEATESWKKCNYGVEYRMANDLCYRCTPVTTIFSLLMSNGHSPVINKKMYEQNKCEWEKSHKMKHTTKFPEAALMCANHEDVQKIIESYDLTTDIQIIEALNKAWVRDLTRENVESNPGPVNYIQKLNELCQKEAISQPIYEFEMRVVDNQLAFRCTCYFREFNAIAEGPSKKTAKHLAATKIWCLLNNC</sequence>
<dbReference type="Proteomes" id="UP000105555">
    <property type="component" value="Genome"/>
</dbReference>
<dbReference type="GO" id="GO:0070578">
    <property type="term" value="C:RISC-loading complex"/>
    <property type="evidence" value="ECO:0007669"/>
    <property type="project" value="TreeGrafter"/>
</dbReference>
<dbReference type="GO" id="GO:0016442">
    <property type="term" value="C:RISC complex"/>
    <property type="evidence" value="ECO:0007669"/>
    <property type="project" value="TreeGrafter"/>
</dbReference>
<name>A0A0K2SR56_ROTCP</name>
<dbReference type="PANTHER" id="PTHR46205">
    <property type="entry name" value="LOQUACIOUS, ISOFORM B"/>
    <property type="match status" value="1"/>
</dbReference>
<dbReference type="CDD" id="cd00048">
    <property type="entry name" value="DSRM_SF"/>
    <property type="match status" value="1"/>
</dbReference>